<dbReference type="InterPro" id="IPR026444">
    <property type="entry name" value="Secre_tail"/>
</dbReference>
<reference evidence="4" key="1">
    <citation type="journal article" date="2019" name="Int. J. Syst. Evol. Microbiol.">
        <title>The Global Catalogue of Microorganisms (GCM) 10K type strain sequencing project: providing services to taxonomists for standard genome sequencing and annotation.</title>
        <authorList>
            <consortium name="The Broad Institute Genomics Platform"/>
            <consortium name="The Broad Institute Genome Sequencing Center for Infectious Disease"/>
            <person name="Wu L."/>
            <person name="Ma J."/>
        </authorList>
    </citation>
    <scope>NUCLEOTIDE SEQUENCE [LARGE SCALE GENOMIC DNA]</scope>
    <source>
        <strain evidence="4">JCM 31921</strain>
    </source>
</reference>
<dbReference type="RefSeq" id="WP_344823342.1">
    <property type="nucleotide sequence ID" value="NZ_BAABEZ010000013.1"/>
</dbReference>
<keyword evidence="1" id="KW-0732">Signal</keyword>
<proteinExistence type="predicted"/>
<name>A0ABP8MNE0_9BACT</name>
<keyword evidence="4" id="KW-1185">Reference proteome</keyword>
<accession>A0ABP8MNE0</accession>
<dbReference type="Proteomes" id="UP001501410">
    <property type="component" value="Unassembled WGS sequence"/>
</dbReference>
<evidence type="ECO:0000259" key="2">
    <source>
        <dbReference type="Pfam" id="PF18962"/>
    </source>
</evidence>
<sequence>MLQSLLKKASGAALLMLVSASGMNSRAATFTAVASGNFNAASTWGGVAPASSLTSDVIIIPAGLTVTLTDMVTFSGSSSLTVLGSLSSVSGGDLIMTSGDLSGAGSIDVDSLSLGLSSGMYFAGNIMARNLTSTGVNISSAANVYVRNTLRLTAGSLSVASGKLSMAEKSTIEVSGGMLTYSSPGMLNLDSTYNVVYLSGASSTGLELYGDGLDSVTVKVSGTLNLSDDVELNSVLSLQSGMLSLNNKSLTLGADADIATGGSGTISGSAFSNLTVKTMVTPSGSLRFTSGSNVLNNLTINTGSGTTGIMLGSNLNVNGTLSLLSGKIMLGSNDLYLNAGSSVTGGSANSYVQADGSGRLMANLAAGSNATFMVGTATDYTPIMVAANTSSVTSDVGVSVNGSVMANGTSGSVLSATQPMVKNTWYITSSAASGINFDLTAMWNSTLEVNAFNRTQAYISHYTGGMWDVASPAAATSVSGGMYAMTRTGITSLSPFMVTDKDAITTSVKEMAQSVADITIFPAPANDAINIRSSKPINEVAIFNMEGKLVKTAAYTGKSISVSELPAGLYMVQLTGDEVREVRRIEKQ</sequence>
<evidence type="ECO:0000256" key="1">
    <source>
        <dbReference type="SAM" id="SignalP"/>
    </source>
</evidence>
<gene>
    <name evidence="3" type="ORF">GCM10023092_09920</name>
</gene>
<comment type="caution">
    <text evidence="3">The sequence shown here is derived from an EMBL/GenBank/DDBJ whole genome shotgun (WGS) entry which is preliminary data.</text>
</comment>
<evidence type="ECO:0000313" key="4">
    <source>
        <dbReference type="Proteomes" id="UP001501410"/>
    </source>
</evidence>
<feature type="domain" description="Secretion system C-terminal sorting" evidence="2">
    <location>
        <begin position="520"/>
        <end position="582"/>
    </location>
</feature>
<evidence type="ECO:0000313" key="3">
    <source>
        <dbReference type="EMBL" id="GAA4451837.1"/>
    </source>
</evidence>
<dbReference type="EMBL" id="BAABEZ010000013">
    <property type="protein sequence ID" value="GAA4451837.1"/>
    <property type="molecule type" value="Genomic_DNA"/>
</dbReference>
<dbReference type="Pfam" id="PF18962">
    <property type="entry name" value="Por_Secre_tail"/>
    <property type="match status" value="1"/>
</dbReference>
<organism evidence="3 4">
    <name type="scientific">Rurimicrobium arvi</name>
    <dbReference type="NCBI Taxonomy" id="2049916"/>
    <lineage>
        <taxon>Bacteria</taxon>
        <taxon>Pseudomonadati</taxon>
        <taxon>Bacteroidota</taxon>
        <taxon>Chitinophagia</taxon>
        <taxon>Chitinophagales</taxon>
        <taxon>Chitinophagaceae</taxon>
        <taxon>Rurimicrobium</taxon>
    </lineage>
</organism>
<dbReference type="NCBIfam" id="TIGR04183">
    <property type="entry name" value="Por_Secre_tail"/>
    <property type="match status" value="1"/>
</dbReference>
<feature type="signal peptide" evidence="1">
    <location>
        <begin position="1"/>
        <end position="27"/>
    </location>
</feature>
<feature type="chain" id="PRO_5045632594" description="Secretion system C-terminal sorting domain-containing protein" evidence="1">
    <location>
        <begin position="28"/>
        <end position="588"/>
    </location>
</feature>
<protein>
    <recommendedName>
        <fullName evidence="2">Secretion system C-terminal sorting domain-containing protein</fullName>
    </recommendedName>
</protein>